<dbReference type="InParanoid" id="A0A058ZVA9"/>
<dbReference type="Proteomes" id="UP000030711">
    <property type="component" value="Unassembled WGS sequence"/>
</dbReference>
<reference evidence="2" key="1">
    <citation type="submission" date="2013-07" db="EMBL/GenBank/DDBJ databases">
        <title>The genome of Eucalyptus grandis.</title>
        <authorList>
            <person name="Schmutz J."/>
            <person name="Hayes R."/>
            <person name="Myburg A."/>
            <person name="Tuskan G."/>
            <person name="Grattapaglia D."/>
            <person name="Rokhsar D.S."/>
        </authorList>
    </citation>
    <scope>NUCLEOTIDE SEQUENCE</scope>
    <source>
        <tissue evidence="2">Leaf extractions</tissue>
    </source>
</reference>
<gene>
    <name evidence="2" type="ORF">EUGRSUZ_L00463</name>
</gene>
<dbReference type="AlphaFoldDB" id="A0A058ZVA9"/>
<name>A0A058ZVA9_EUCGR</name>
<protein>
    <submittedName>
        <fullName evidence="2">Uncharacterized protein</fullName>
    </submittedName>
</protein>
<evidence type="ECO:0000313" key="2">
    <source>
        <dbReference type="EMBL" id="KCW45722.1"/>
    </source>
</evidence>
<evidence type="ECO:0000313" key="3">
    <source>
        <dbReference type="Proteomes" id="UP000030711"/>
    </source>
</evidence>
<reference evidence="1" key="3">
    <citation type="submission" date="2023-04" db="EMBL/GenBank/DDBJ databases">
        <title>WGS assembly of Eucalyptus grandis.</title>
        <authorList>
            <person name="Myburg A."/>
            <person name="Grattapaglia D."/>
            <person name="Tuskan G."/>
            <person name="Hellsten U."/>
            <person name="Hayes R."/>
            <person name="Grimwood J."/>
            <person name="Jenkins J."/>
            <person name="Lindquist E."/>
            <person name="Tice H."/>
            <person name="Bauer D."/>
            <person name="Goodstein D."/>
            <person name="Dubchak I."/>
            <person name="Poliakov A."/>
            <person name="Mizrachi E."/>
            <person name="Kullan A."/>
            <person name="Hussey S."/>
            <person name="Pinard D."/>
            <person name="Van D."/>
            <person name="Singh P."/>
            <person name="Van J."/>
            <person name="Silva-Junior O."/>
            <person name="Togawa R."/>
            <person name="Pappas M."/>
            <person name="Faria D."/>
            <person name="Sansaloni C."/>
            <person name="Petroli C."/>
            <person name="Yang X."/>
            <person name="Ranjan P."/>
            <person name="Tschaplinski T."/>
            <person name="Ye C."/>
            <person name="Li T."/>
            <person name="Sterck L."/>
            <person name="Vanneste K."/>
            <person name="Murat F."/>
            <person name="Soler M."/>
            <person name="Clemente H."/>
            <person name="Saidi N."/>
            <person name="Cassan-Wang H."/>
            <person name="Dunand C."/>
            <person name="Hefer C."/>
            <person name="Bornberg-Bauer E."/>
            <person name="Kersting A."/>
            <person name="Vining K."/>
            <person name="Amarasinghe V."/>
            <person name="Ranik M."/>
            <person name="Naithani S."/>
            <person name="Elser J."/>
            <person name="Boyd A."/>
            <person name="Liston A."/>
            <person name="Spatafora J."/>
            <person name="Dharmwardhana P."/>
            <person name="Raja R."/>
            <person name="Sullivan C."/>
            <person name="Romanel E."/>
            <person name="Alves-Ferreira M."/>
            <person name="Kulheim C."/>
            <person name="Foley W."/>
            <person name="Carocha V."/>
            <person name="Paiva J."/>
            <person name="Kudrna D."/>
            <person name="Brommonschenkel S."/>
            <person name="Pasquali G."/>
            <person name="Byrne M."/>
            <person name="Rigault P."/>
            <person name="Tibbits J."/>
            <person name="Spokevicius A."/>
            <person name="Jones R."/>
            <person name="Steane D."/>
            <person name="Vaillancourt R."/>
            <person name="Potts B."/>
            <person name="Joubert F."/>
            <person name="Barry K."/>
            <person name="Pappas G."/>
            <person name="Strauss S."/>
            <person name="Jaiswal P."/>
            <person name="Grima-Pettenati J."/>
            <person name="Salse J."/>
            <person name="Van D."/>
            <person name="Rokhsar D."/>
            <person name="Schmutz J."/>
        </authorList>
    </citation>
    <scope>NUCLEOTIDE SEQUENCE</scope>
    <source>
        <tissue evidence="1">Leaf extractions</tissue>
    </source>
</reference>
<dbReference type="EMBL" id="MU848271">
    <property type="protein sequence ID" value="KAK2633135.1"/>
    <property type="molecule type" value="Genomic_DNA"/>
</dbReference>
<evidence type="ECO:0000313" key="1">
    <source>
        <dbReference type="EMBL" id="KAK2633135.1"/>
    </source>
</evidence>
<proteinExistence type="predicted"/>
<sequence length="83" mass="8950">MPLPTVSRGVFYGLPSDVEVECAEIDCPSVPGLTFIRVRCLVMYDIGLAGGPVIQEFISVHVRRDGAMRGMLPPPPPDAPGWV</sequence>
<keyword evidence="3" id="KW-1185">Reference proteome</keyword>
<dbReference type="Gramene" id="KCW45722">
    <property type="protein sequence ID" value="KCW45722"/>
    <property type="gene ID" value="EUGRSUZ_L00463"/>
</dbReference>
<accession>A0A058ZVA9</accession>
<reference evidence="1" key="2">
    <citation type="journal article" date="2014" name="Nature">
        <title>The genome of Eucalyptus grandis.</title>
        <authorList>
            <person name="Myburg A.A."/>
            <person name="Grattapaglia D."/>
            <person name="Tuskan G.A."/>
            <person name="Hellsten U."/>
            <person name="Hayes R.D."/>
            <person name="Grimwood J."/>
            <person name="Jenkins J."/>
            <person name="Lindquist E."/>
            <person name="Tice H."/>
            <person name="Bauer D."/>
            <person name="Goodstein D.M."/>
            <person name="Dubchak I."/>
            <person name="Poliakov A."/>
            <person name="Mizrachi E."/>
            <person name="Kullan A.R."/>
            <person name="Hussey S.G."/>
            <person name="Pinard D."/>
            <person name="van der Merwe K."/>
            <person name="Singh P."/>
            <person name="van Jaarsveld I."/>
            <person name="Silva-Junior O.B."/>
            <person name="Togawa R.C."/>
            <person name="Pappas M.R."/>
            <person name="Faria D.A."/>
            <person name="Sansaloni C.P."/>
            <person name="Petroli C.D."/>
            <person name="Yang X."/>
            <person name="Ranjan P."/>
            <person name="Tschaplinski T.J."/>
            <person name="Ye C.Y."/>
            <person name="Li T."/>
            <person name="Sterck L."/>
            <person name="Vanneste K."/>
            <person name="Murat F."/>
            <person name="Soler M."/>
            <person name="Clemente H.S."/>
            <person name="Saidi N."/>
            <person name="Cassan-Wang H."/>
            <person name="Dunand C."/>
            <person name="Hefer C.A."/>
            <person name="Bornberg-Bauer E."/>
            <person name="Kersting A.R."/>
            <person name="Vining K."/>
            <person name="Amarasinghe V."/>
            <person name="Ranik M."/>
            <person name="Naithani S."/>
            <person name="Elser J."/>
            <person name="Boyd A.E."/>
            <person name="Liston A."/>
            <person name="Spatafora J.W."/>
            <person name="Dharmwardhana P."/>
            <person name="Raja R."/>
            <person name="Sullivan C."/>
            <person name="Romanel E."/>
            <person name="Alves-Ferreira M."/>
            <person name="Kulheim C."/>
            <person name="Foley W."/>
            <person name="Carocha V."/>
            <person name="Paiva J."/>
            <person name="Kudrna D."/>
            <person name="Brommonschenkel S.H."/>
            <person name="Pasquali G."/>
            <person name="Byrne M."/>
            <person name="Rigault P."/>
            <person name="Tibbits J."/>
            <person name="Spokevicius A."/>
            <person name="Jones R.C."/>
            <person name="Steane D.A."/>
            <person name="Vaillancourt R.E."/>
            <person name="Potts B.M."/>
            <person name="Joubert F."/>
            <person name="Barry K."/>
            <person name="Pappas G.J."/>
            <person name="Strauss S.H."/>
            <person name="Jaiswal P."/>
            <person name="Grima-Pettenati J."/>
            <person name="Salse J."/>
            <person name="Van de Peer Y."/>
            <person name="Rokhsar D.S."/>
            <person name="Schmutz J."/>
        </authorList>
    </citation>
    <scope>NUCLEOTIDE SEQUENCE</scope>
    <source>
        <tissue evidence="1">Leaf extractions</tissue>
    </source>
</reference>
<dbReference type="EMBL" id="KK198781">
    <property type="protein sequence ID" value="KCW45722.1"/>
    <property type="molecule type" value="Genomic_DNA"/>
</dbReference>
<organism evidence="2">
    <name type="scientific">Eucalyptus grandis</name>
    <name type="common">Flooded gum</name>
    <dbReference type="NCBI Taxonomy" id="71139"/>
    <lineage>
        <taxon>Eukaryota</taxon>
        <taxon>Viridiplantae</taxon>
        <taxon>Streptophyta</taxon>
        <taxon>Embryophyta</taxon>
        <taxon>Tracheophyta</taxon>
        <taxon>Spermatophyta</taxon>
        <taxon>Magnoliopsida</taxon>
        <taxon>eudicotyledons</taxon>
        <taxon>Gunneridae</taxon>
        <taxon>Pentapetalae</taxon>
        <taxon>rosids</taxon>
        <taxon>malvids</taxon>
        <taxon>Myrtales</taxon>
        <taxon>Myrtaceae</taxon>
        <taxon>Myrtoideae</taxon>
        <taxon>Eucalypteae</taxon>
        <taxon>Eucalyptus</taxon>
    </lineage>
</organism>
<reference evidence="1" key="4">
    <citation type="submission" date="2023-07" db="EMBL/GenBank/DDBJ databases">
        <authorList>
            <person name="Myburg A.A."/>
            <person name="Grattapaglia D."/>
            <person name="Tuskan G.A."/>
            <person name="Hellsten U."/>
            <person name="Hayes R.D."/>
            <person name="Grimwood J."/>
            <person name="Jenkins J."/>
            <person name="Lindquist E."/>
            <person name="Tice H."/>
            <person name="Bauer D."/>
            <person name="Goodstein D.M."/>
            <person name="Dubchak I."/>
            <person name="Poliakov A."/>
            <person name="Mizrachi E."/>
            <person name="Kullan A.R."/>
            <person name="Hussey S.G."/>
            <person name="Pinard D."/>
            <person name="Van D.M."/>
            <person name="Singh P."/>
            <person name="Van J.I."/>
            <person name="Silva-Junior O.B."/>
            <person name="Togawa R.C."/>
            <person name="Pappas M.R."/>
            <person name="Faria D.A."/>
            <person name="Sansaloni C.P."/>
            <person name="Petroli C.D."/>
            <person name="Yang X."/>
            <person name="Ranjan P."/>
            <person name="Tschaplinski T.J."/>
            <person name="Ye C.Y."/>
            <person name="Li T."/>
            <person name="Sterck L."/>
            <person name="Vanneste K."/>
            <person name="Murat F."/>
            <person name="Soler M."/>
            <person name="Clemente H.S."/>
            <person name="Saidi N."/>
            <person name="Cassan-Wang H."/>
            <person name="Dunand C."/>
            <person name="Hefer C.A."/>
            <person name="Bornberg-Bauer E."/>
            <person name="Kersting A.R."/>
            <person name="Vining K."/>
            <person name="Amarasinghe V."/>
            <person name="Ranik M."/>
            <person name="Naithani S."/>
            <person name="Elser J."/>
            <person name="Boyd A.E."/>
            <person name="Liston A."/>
            <person name="Spatafora J.W."/>
            <person name="Dharmwardhana P."/>
            <person name="Raja R."/>
            <person name="Sullivan C."/>
            <person name="Romanel E."/>
            <person name="Alves-Ferreira M."/>
            <person name="Kulheim C."/>
            <person name="Foley W."/>
            <person name="Carocha V."/>
            <person name="Paiva J."/>
            <person name="Kudrna D."/>
            <person name="Brommonschenkel S.H."/>
            <person name="Pasquali G."/>
            <person name="Byrne M."/>
            <person name="Rigault P."/>
            <person name="Tibbits J."/>
            <person name="Spokevicius A."/>
            <person name="Jones R.C."/>
            <person name="Steane D.A."/>
            <person name="Vaillancourt R.E."/>
            <person name="Potts B.M."/>
            <person name="Joubert F."/>
            <person name="Barry K."/>
            <person name="Pappas G.J."/>
            <person name="Strauss S.H."/>
            <person name="Jaiswal P."/>
            <person name="Grima-Pettenati J."/>
            <person name="Salse J."/>
            <person name="Van D.P."/>
            <person name="Rokhsar D.S."/>
            <person name="Schmutz J."/>
        </authorList>
    </citation>
    <scope>NUCLEOTIDE SEQUENCE</scope>
    <source>
        <tissue evidence="1">Leaf extractions</tissue>
    </source>
</reference>